<gene>
    <name evidence="4" type="ORF">EHF33_18865</name>
</gene>
<feature type="repeat" description="ANK" evidence="3">
    <location>
        <begin position="76"/>
        <end position="108"/>
    </location>
</feature>
<keyword evidence="5" id="KW-1185">Reference proteome</keyword>
<dbReference type="OrthoDB" id="9812708at2"/>
<dbReference type="PROSITE" id="PS50088">
    <property type="entry name" value="ANK_REPEAT"/>
    <property type="match status" value="1"/>
</dbReference>
<dbReference type="Pfam" id="PF12796">
    <property type="entry name" value="Ank_2"/>
    <property type="match status" value="1"/>
</dbReference>
<reference evidence="4 5" key="1">
    <citation type="submission" date="2018-11" db="EMBL/GenBank/DDBJ databases">
        <title>Deinococcus shelandsis sp. nov., isolated from South Shetland Islands soil of Antarctica.</title>
        <authorList>
            <person name="Tian J."/>
        </authorList>
    </citation>
    <scope>NUCLEOTIDE SEQUENCE [LARGE SCALE GENOMIC DNA]</scope>
    <source>
        <strain evidence="4 5">S14-83T</strain>
        <plasmid evidence="4 5">unnamed2</plasmid>
    </source>
</reference>
<keyword evidence="2 3" id="KW-0040">ANK repeat</keyword>
<dbReference type="Gene3D" id="1.25.40.20">
    <property type="entry name" value="Ankyrin repeat-containing domain"/>
    <property type="match status" value="3"/>
</dbReference>
<dbReference type="SUPFAM" id="SSF48403">
    <property type="entry name" value="Ankyrin repeat"/>
    <property type="match status" value="1"/>
</dbReference>
<dbReference type="PROSITE" id="PS50297">
    <property type="entry name" value="ANK_REP_REGION"/>
    <property type="match status" value="1"/>
</dbReference>
<dbReference type="PANTHER" id="PTHR24171">
    <property type="entry name" value="ANKYRIN REPEAT DOMAIN-CONTAINING PROTEIN 39-RELATED"/>
    <property type="match status" value="1"/>
</dbReference>
<organism evidence="4 5">
    <name type="scientific">Deinococcus psychrotolerans</name>
    <dbReference type="NCBI Taxonomy" id="2489213"/>
    <lineage>
        <taxon>Bacteria</taxon>
        <taxon>Thermotogati</taxon>
        <taxon>Deinococcota</taxon>
        <taxon>Deinococci</taxon>
        <taxon>Deinococcales</taxon>
        <taxon>Deinococcaceae</taxon>
        <taxon>Deinococcus</taxon>
    </lineage>
</organism>
<geneLocation type="plasmid" evidence="4 5">
    <name>unnamed2</name>
</geneLocation>
<dbReference type="Proteomes" id="UP000276417">
    <property type="component" value="Plasmid unnamed2"/>
</dbReference>
<dbReference type="KEGG" id="dph:EHF33_18865"/>
<dbReference type="Pfam" id="PF13637">
    <property type="entry name" value="Ank_4"/>
    <property type="match status" value="1"/>
</dbReference>
<dbReference type="SMART" id="SM00248">
    <property type="entry name" value="ANK"/>
    <property type="match status" value="5"/>
</dbReference>
<proteinExistence type="predicted"/>
<evidence type="ECO:0000256" key="3">
    <source>
        <dbReference type="PROSITE-ProRule" id="PRU00023"/>
    </source>
</evidence>
<name>A0A3G8YUR9_9DEIO</name>
<dbReference type="EMBL" id="CP034186">
    <property type="protein sequence ID" value="AZI44966.1"/>
    <property type="molecule type" value="Genomic_DNA"/>
</dbReference>
<dbReference type="AlphaFoldDB" id="A0A3G8YUR9"/>
<keyword evidence="1" id="KW-0677">Repeat</keyword>
<accession>A0A3G8YUR9</accession>
<dbReference type="InterPro" id="IPR002110">
    <property type="entry name" value="Ankyrin_rpt"/>
</dbReference>
<keyword evidence="4" id="KW-0614">Plasmid</keyword>
<evidence type="ECO:0000313" key="5">
    <source>
        <dbReference type="Proteomes" id="UP000276417"/>
    </source>
</evidence>
<protein>
    <submittedName>
        <fullName evidence="4">Ankyrin repeat domain-containing protein</fullName>
    </submittedName>
</protein>
<dbReference type="InterPro" id="IPR036770">
    <property type="entry name" value="Ankyrin_rpt-contain_sf"/>
</dbReference>
<evidence type="ECO:0000256" key="1">
    <source>
        <dbReference type="ARBA" id="ARBA00022737"/>
    </source>
</evidence>
<sequence length="241" mass="25586">MPGRVMAARGLIFGIIVLSSFPTPFSTVSAKGRTVNVSQHQTQLNAQLLQAAQNGDLARIQAALNAGASVNASDSGRRTALTWAAKGDHVSVARALIAAGADPDLQDDQRNNALLITGETGSVAMLREVLRAKPDLTRTNRYGGTALIPAADRGHLPYVRELLATTKINVNHVNNLGWTALLEAVILGDGGPTHTEIVRELLSHGADRSLGDKNGVTPLQHARQLGYNVMVKLLETPAMQK</sequence>
<evidence type="ECO:0000313" key="4">
    <source>
        <dbReference type="EMBL" id="AZI44966.1"/>
    </source>
</evidence>
<evidence type="ECO:0000256" key="2">
    <source>
        <dbReference type="ARBA" id="ARBA00023043"/>
    </source>
</evidence>